<dbReference type="Proteomes" id="UP001338125">
    <property type="component" value="Unassembled WGS sequence"/>
</dbReference>
<proteinExistence type="predicted"/>
<sequence>MDCPSARSLPCLRTLVIAALAGCVVAKHKHNDGPKPIINGDDCDCFLTNGTEPGYFAKHMFFDFRSLPQYAGVPQYVLNDSQAAIAPVTSDYFASDDWNSTWQLQGWNNKDGKGHGLAAGSTVLMVNSQSNVFIQKNGDKNNASATYLSMRTKRLPEFQSAAAFQSRSDDYQFISIRMLARTIGSPGAVTAMFTYQQGSSDTSVQEADLEVLTRCPREKIQYTNQPGFKSDGSRNTEASHNITLPDTLMWSDWAVHRLDWTPQRSVWFVNGKETANISIQVPKDASFLNFNAWSDGGSWSGNMSVYEEASFDIQWIEMVYNSTGGDHTTEKSVSEHHKRSFGPHGQLVRRKGDNGKCKVVCSIDESPELGKTALLWNSTAARTTGADLEGRMVWVWTLAAGSLLWYWLI</sequence>
<comment type="caution">
    <text evidence="4">The sequence shown here is derived from an EMBL/GenBank/DDBJ whole genome shotgun (WGS) entry which is preliminary data.</text>
</comment>
<evidence type="ECO:0000313" key="5">
    <source>
        <dbReference type="Proteomes" id="UP001338125"/>
    </source>
</evidence>
<dbReference type="Pfam" id="PF00722">
    <property type="entry name" value="Glyco_hydro_16"/>
    <property type="match status" value="1"/>
</dbReference>
<organism evidence="4 5">
    <name type="scientific">Cladobotryum mycophilum</name>
    <dbReference type="NCBI Taxonomy" id="491253"/>
    <lineage>
        <taxon>Eukaryota</taxon>
        <taxon>Fungi</taxon>
        <taxon>Dikarya</taxon>
        <taxon>Ascomycota</taxon>
        <taxon>Pezizomycotina</taxon>
        <taxon>Sordariomycetes</taxon>
        <taxon>Hypocreomycetidae</taxon>
        <taxon>Hypocreales</taxon>
        <taxon>Hypocreaceae</taxon>
        <taxon>Cladobotryum</taxon>
    </lineage>
</organism>
<accession>A0ABR0SCN6</accession>
<keyword evidence="2" id="KW-0732">Signal</keyword>
<evidence type="ECO:0000313" key="4">
    <source>
        <dbReference type="EMBL" id="KAK5989928.1"/>
    </source>
</evidence>
<dbReference type="InterPro" id="IPR000757">
    <property type="entry name" value="Beta-glucanase-like"/>
</dbReference>
<feature type="domain" description="GH16" evidence="3">
    <location>
        <begin position="79"/>
        <end position="324"/>
    </location>
</feature>
<reference evidence="4 5" key="1">
    <citation type="submission" date="2024-01" db="EMBL/GenBank/DDBJ databases">
        <title>Complete genome of Cladobotryum mycophilum ATHUM6906.</title>
        <authorList>
            <person name="Christinaki A.C."/>
            <person name="Myridakis A.I."/>
            <person name="Kouvelis V.N."/>
        </authorList>
    </citation>
    <scope>NUCLEOTIDE SEQUENCE [LARGE SCALE GENOMIC DNA]</scope>
    <source>
        <strain evidence="4 5">ATHUM6906</strain>
    </source>
</reference>
<protein>
    <recommendedName>
        <fullName evidence="3">GH16 domain-containing protein</fullName>
    </recommendedName>
</protein>
<evidence type="ECO:0000259" key="3">
    <source>
        <dbReference type="PROSITE" id="PS51762"/>
    </source>
</evidence>
<dbReference type="CDD" id="cd00413">
    <property type="entry name" value="Glyco_hydrolase_16"/>
    <property type="match status" value="1"/>
</dbReference>
<dbReference type="PANTHER" id="PTHR38121:SF4">
    <property type="entry name" value="GH16 DOMAIN-CONTAINING PROTEIN-RELATED"/>
    <property type="match status" value="1"/>
</dbReference>
<dbReference type="PANTHER" id="PTHR38121">
    <property type="entry name" value="GH16 DOMAIN-CONTAINING PROTEIN"/>
    <property type="match status" value="1"/>
</dbReference>
<keyword evidence="5" id="KW-1185">Reference proteome</keyword>
<feature type="signal peptide" evidence="2">
    <location>
        <begin position="1"/>
        <end position="26"/>
    </location>
</feature>
<dbReference type="InterPro" id="IPR013320">
    <property type="entry name" value="ConA-like_dom_sf"/>
</dbReference>
<dbReference type="EMBL" id="JAVFKD010000014">
    <property type="protein sequence ID" value="KAK5989928.1"/>
    <property type="molecule type" value="Genomic_DNA"/>
</dbReference>
<dbReference type="PROSITE" id="PS51762">
    <property type="entry name" value="GH16_2"/>
    <property type="match status" value="1"/>
</dbReference>
<dbReference type="Gene3D" id="2.60.120.200">
    <property type="match status" value="1"/>
</dbReference>
<feature type="region of interest" description="Disordered" evidence="1">
    <location>
        <begin position="326"/>
        <end position="345"/>
    </location>
</feature>
<evidence type="ECO:0000256" key="1">
    <source>
        <dbReference type="SAM" id="MobiDB-lite"/>
    </source>
</evidence>
<evidence type="ECO:0000256" key="2">
    <source>
        <dbReference type="SAM" id="SignalP"/>
    </source>
</evidence>
<gene>
    <name evidence="4" type="ORF">PT974_08191</name>
</gene>
<dbReference type="SUPFAM" id="SSF49899">
    <property type="entry name" value="Concanavalin A-like lectins/glucanases"/>
    <property type="match status" value="1"/>
</dbReference>
<name>A0ABR0SCN6_9HYPO</name>
<feature type="chain" id="PRO_5047010360" description="GH16 domain-containing protein" evidence="2">
    <location>
        <begin position="27"/>
        <end position="409"/>
    </location>
</feature>